<feature type="region of interest" description="Disordered" evidence="1">
    <location>
        <begin position="190"/>
        <end position="305"/>
    </location>
</feature>
<feature type="compositionally biased region" description="Polar residues" evidence="1">
    <location>
        <begin position="335"/>
        <end position="345"/>
    </location>
</feature>
<feature type="compositionally biased region" description="Low complexity" evidence="1">
    <location>
        <begin position="227"/>
        <end position="243"/>
    </location>
</feature>
<evidence type="ECO:0000313" key="2">
    <source>
        <dbReference type="EMBL" id="CEL53560.1"/>
    </source>
</evidence>
<accession>A0A0B7F7S0</accession>
<evidence type="ECO:0000313" key="3">
    <source>
        <dbReference type="Proteomes" id="UP000059188"/>
    </source>
</evidence>
<organism evidence="2 3">
    <name type="scientific">Thanatephorus cucumeris (strain AG1-IB / isolate 7/3/14)</name>
    <name type="common">Lettuce bottom rot fungus</name>
    <name type="synonym">Rhizoctonia solani</name>
    <dbReference type="NCBI Taxonomy" id="1108050"/>
    <lineage>
        <taxon>Eukaryota</taxon>
        <taxon>Fungi</taxon>
        <taxon>Dikarya</taxon>
        <taxon>Basidiomycota</taxon>
        <taxon>Agaricomycotina</taxon>
        <taxon>Agaricomycetes</taxon>
        <taxon>Cantharellales</taxon>
        <taxon>Ceratobasidiaceae</taxon>
        <taxon>Rhizoctonia</taxon>
        <taxon>Rhizoctonia solani AG-1</taxon>
    </lineage>
</organism>
<dbReference type="OrthoDB" id="3215907at2759"/>
<reference evidence="2 3" key="1">
    <citation type="submission" date="2014-11" db="EMBL/GenBank/DDBJ databases">
        <authorList>
            <person name="Wibberg Daniel"/>
        </authorList>
    </citation>
    <scope>NUCLEOTIDE SEQUENCE [LARGE SCALE GENOMIC DNA]</scope>
    <source>
        <strain evidence="2">Rhizoctonia solani AG1-IB 7/3/14</strain>
    </source>
</reference>
<sequence length="716" mass="77988">MGFITQTFGNTFRTSNTPSSSHQTPPVTRKLHPKSKHSKDLARSVVWTAPPTADHTPVNGTTAHKKRRHASPDRGYMLPYPTMVTDAGRRSCSSSVGSEEPLITSSNVQGKSTASGTYEPNQNQSPYTSVIRPSTRAQPRLEARPPTTNLLGTSERSELVRRSRKLESILGETPRLLDMVDTHDVAEARRKLEGRPAGKSTLVQSRPASSPGERPNYRRSLTLDNISTGSPQSSRPGSSSRHSFLLNDENKSTTPRSPYQRSGPGPRFSRSSSTARRPPVLRLSATPTHDISHPYLGRRHSSDLSVRRGVSLSSVDMNVTSESRSDILAPKRPSFDTSSIGSSTMPTFARPHSPSSFLDSASLSSKISLSDSMFGVSVGVPGRSMAIDQSLPPSPITPLTPVLTQAEDARRKMRKLARHLGESVPADLVLGISGARRARHDHLSEDSAPQFLQVPASGFAKTKIGTGTQAPFCLAKPPPGHRKTQSVWKGGNDGKPAPSRLLVRRASSAEQLQVGTPTQPQLTETEKARNVHRAIKMLQMFGAPPPHELYTNIKSRSLDLPLDSATSISQISPTNPRTSVNSFRDLAYILDHDNRDSLLALISDTIPNAKPSPFADQVSSQSKDIEEPFQARRARANKLAKFFGVSYRDLFDAVCAEDAQMLEANANNGSLCHPALRYLPEITSESGVVTNNGSKWVEPKSVEEVLDRLRAMKASR</sequence>
<feature type="compositionally biased region" description="Polar residues" evidence="1">
    <location>
        <begin position="1"/>
        <end position="26"/>
    </location>
</feature>
<protein>
    <submittedName>
        <fullName evidence="2">Uncharacterized protein</fullName>
    </submittedName>
</protein>
<keyword evidence="3" id="KW-1185">Reference proteome</keyword>
<evidence type="ECO:0000256" key="1">
    <source>
        <dbReference type="SAM" id="MobiDB-lite"/>
    </source>
</evidence>
<dbReference type="EMBL" id="LN679112">
    <property type="protein sequence ID" value="CEL53560.1"/>
    <property type="molecule type" value="Genomic_DNA"/>
</dbReference>
<dbReference type="Proteomes" id="UP000059188">
    <property type="component" value="Unassembled WGS sequence"/>
</dbReference>
<proteinExistence type="predicted"/>
<feature type="region of interest" description="Disordered" evidence="1">
    <location>
        <begin position="323"/>
        <end position="345"/>
    </location>
</feature>
<feature type="compositionally biased region" description="Polar residues" evidence="1">
    <location>
        <begin position="91"/>
        <end position="137"/>
    </location>
</feature>
<dbReference type="AlphaFoldDB" id="A0A0B7F7S0"/>
<feature type="region of interest" description="Disordered" evidence="1">
    <location>
        <begin position="1"/>
        <end position="157"/>
    </location>
</feature>
<gene>
    <name evidence="2" type="ORF">RSOLAG1IB_06415</name>
</gene>
<feature type="region of interest" description="Disordered" evidence="1">
    <location>
        <begin position="470"/>
        <end position="495"/>
    </location>
</feature>
<name>A0A0B7F7S0_THACB</name>
<feature type="compositionally biased region" description="Low complexity" evidence="1">
    <location>
        <begin position="261"/>
        <end position="273"/>
    </location>
</feature>